<dbReference type="PANTHER" id="PTHR48249">
    <property type="entry name" value="MEDIATOR OF RNA POLYMERASE II TRANSCRIPTION SUBUNIT 13"/>
    <property type="match status" value="1"/>
</dbReference>
<gene>
    <name evidence="11" type="primary">MED13</name>
    <name evidence="11" type="ORF">OS493_040250</name>
</gene>
<evidence type="ECO:0000256" key="3">
    <source>
        <dbReference type="ARBA" id="ARBA00019618"/>
    </source>
</evidence>
<keyword evidence="4 9" id="KW-0678">Repressor</keyword>
<dbReference type="GO" id="GO:0016592">
    <property type="term" value="C:mediator complex"/>
    <property type="evidence" value="ECO:0007669"/>
    <property type="project" value="InterPro"/>
</dbReference>
<evidence type="ECO:0000259" key="10">
    <source>
        <dbReference type="Pfam" id="PF06333"/>
    </source>
</evidence>
<keyword evidence="7 9" id="KW-0804">Transcription</keyword>
<evidence type="ECO:0000256" key="2">
    <source>
        <dbReference type="ARBA" id="ARBA00009354"/>
    </source>
</evidence>
<name>A0A9X0CPY7_9CNID</name>
<evidence type="ECO:0000256" key="5">
    <source>
        <dbReference type="ARBA" id="ARBA00023015"/>
    </source>
</evidence>
<dbReference type="AlphaFoldDB" id="A0A9X0CPY7"/>
<comment type="caution">
    <text evidence="11">The sequence shown here is derived from an EMBL/GenBank/DDBJ whole genome shotgun (WGS) entry which is preliminary data.</text>
</comment>
<dbReference type="OrthoDB" id="103819at2759"/>
<evidence type="ECO:0000256" key="4">
    <source>
        <dbReference type="ARBA" id="ARBA00022491"/>
    </source>
</evidence>
<dbReference type="Pfam" id="PF06333">
    <property type="entry name" value="Med13_C"/>
    <property type="match status" value="1"/>
</dbReference>
<evidence type="ECO:0000256" key="6">
    <source>
        <dbReference type="ARBA" id="ARBA00023159"/>
    </source>
</evidence>
<evidence type="ECO:0000313" key="12">
    <source>
        <dbReference type="Proteomes" id="UP001163046"/>
    </source>
</evidence>
<reference evidence="11" key="1">
    <citation type="submission" date="2023-01" db="EMBL/GenBank/DDBJ databases">
        <title>Genome assembly of the deep-sea coral Lophelia pertusa.</title>
        <authorList>
            <person name="Herrera S."/>
            <person name="Cordes E."/>
        </authorList>
    </citation>
    <scope>NUCLEOTIDE SEQUENCE</scope>
    <source>
        <strain evidence="11">USNM1676648</strain>
        <tissue evidence="11">Polyp</tissue>
    </source>
</reference>
<feature type="domain" description="Mediator complex subunit Med13 C-terminal" evidence="10">
    <location>
        <begin position="9"/>
        <end position="76"/>
    </location>
</feature>
<comment type="subcellular location">
    <subcellularLocation>
        <location evidence="1 9">Nucleus</location>
    </subcellularLocation>
</comment>
<evidence type="ECO:0000256" key="9">
    <source>
        <dbReference type="RuleBase" id="RU364134"/>
    </source>
</evidence>
<dbReference type="PANTHER" id="PTHR48249:SF3">
    <property type="entry name" value="MEDIATOR OF RNA POLYMERASE II TRANSCRIPTION SUBUNIT 13"/>
    <property type="match status" value="1"/>
</dbReference>
<dbReference type="EMBL" id="MU827149">
    <property type="protein sequence ID" value="KAJ7369254.1"/>
    <property type="molecule type" value="Genomic_DNA"/>
</dbReference>
<proteinExistence type="inferred from homology"/>
<evidence type="ECO:0000256" key="7">
    <source>
        <dbReference type="ARBA" id="ARBA00023163"/>
    </source>
</evidence>
<keyword evidence="5 9" id="KW-0805">Transcription regulation</keyword>
<comment type="function">
    <text evidence="9">Component of the Mediator complex, a coactivator involved in regulated transcription of nearly all RNA polymerase II-dependent genes. Mediator functions as a bridge to convey information from gene-specific regulatory proteins to the basal RNA polymerase II transcription machinery. Mediator is recruited to promoters by direct interactions with regulatory proteins and serves as a scaffold for the assembly of a functional preinitiation complex with RNA polymerase II and the general transcription factors.</text>
</comment>
<dbReference type="GO" id="GO:0003713">
    <property type="term" value="F:transcription coactivator activity"/>
    <property type="evidence" value="ECO:0007669"/>
    <property type="project" value="TreeGrafter"/>
</dbReference>
<protein>
    <recommendedName>
        <fullName evidence="3 9">Mediator of RNA polymerase II transcription subunit 13</fullName>
    </recommendedName>
</protein>
<evidence type="ECO:0000256" key="1">
    <source>
        <dbReference type="ARBA" id="ARBA00004123"/>
    </source>
</evidence>
<evidence type="ECO:0000256" key="8">
    <source>
        <dbReference type="ARBA" id="ARBA00023242"/>
    </source>
</evidence>
<dbReference type="InterPro" id="IPR009401">
    <property type="entry name" value="Med13_C"/>
</dbReference>
<comment type="similarity">
    <text evidence="2 9">Belongs to the Mediator complex subunit 13 family.</text>
</comment>
<comment type="subunit">
    <text evidence="9">Component of the Mediator complex.</text>
</comment>
<dbReference type="InterPro" id="IPR051139">
    <property type="entry name" value="Mediator_complx_sub13"/>
</dbReference>
<dbReference type="GO" id="GO:0045944">
    <property type="term" value="P:positive regulation of transcription by RNA polymerase II"/>
    <property type="evidence" value="ECO:0007669"/>
    <property type="project" value="TreeGrafter"/>
</dbReference>
<keyword evidence="6 9" id="KW-0010">Activator</keyword>
<evidence type="ECO:0000313" key="11">
    <source>
        <dbReference type="EMBL" id="KAJ7369254.1"/>
    </source>
</evidence>
<sequence>MYLENAKVYSAPYVLCHPIPMPPADSADETATSLMASMQNASVLYCGYCLSHDDNYLLAVCTDSVGELIESCVISVEPCLRPTAGNARLLLAQRHSSNYGSFVKKNRPTILGTSLTSLEPEPSIRLYMARALPKVSSLFEGVSNTRTSVGAVPKPDVSRTYIAVMQ</sequence>
<accession>A0A9X0CPY7</accession>
<keyword evidence="8 9" id="KW-0539">Nucleus</keyword>
<keyword evidence="12" id="KW-1185">Reference proteome</keyword>
<dbReference type="Proteomes" id="UP001163046">
    <property type="component" value="Unassembled WGS sequence"/>
</dbReference>
<organism evidence="11 12">
    <name type="scientific">Desmophyllum pertusum</name>
    <dbReference type="NCBI Taxonomy" id="174260"/>
    <lineage>
        <taxon>Eukaryota</taxon>
        <taxon>Metazoa</taxon>
        <taxon>Cnidaria</taxon>
        <taxon>Anthozoa</taxon>
        <taxon>Hexacorallia</taxon>
        <taxon>Scleractinia</taxon>
        <taxon>Caryophylliina</taxon>
        <taxon>Caryophylliidae</taxon>
        <taxon>Desmophyllum</taxon>
    </lineage>
</organism>